<organism evidence="3">
    <name type="scientific">Harpegnathos saltator</name>
    <name type="common">Jerdon's jumping ant</name>
    <dbReference type="NCBI Taxonomy" id="610380"/>
    <lineage>
        <taxon>Eukaryota</taxon>
        <taxon>Metazoa</taxon>
        <taxon>Ecdysozoa</taxon>
        <taxon>Arthropoda</taxon>
        <taxon>Hexapoda</taxon>
        <taxon>Insecta</taxon>
        <taxon>Pterygota</taxon>
        <taxon>Neoptera</taxon>
        <taxon>Endopterygota</taxon>
        <taxon>Hymenoptera</taxon>
        <taxon>Apocrita</taxon>
        <taxon>Aculeata</taxon>
        <taxon>Formicoidea</taxon>
        <taxon>Formicidae</taxon>
        <taxon>Ponerinae</taxon>
        <taxon>Ponerini</taxon>
        <taxon>Harpegnathos</taxon>
    </lineage>
</organism>
<dbReference type="EMBL" id="GL449507">
    <property type="protein sequence ID" value="EFN82642.1"/>
    <property type="molecule type" value="Genomic_DNA"/>
</dbReference>
<evidence type="ECO:0000313" key="2">
    <source>
        <dbReference type="EMBL" id="EFN82642.1"/>
    </source>
</evidence>
<feature type="region of interest" description="Disordered" evidence="1">
    <location>
        <begin position="137"/>
        <end position="158"/>
    </location>
</feature>
<sequence length="158" mass="18013">MVNYYPGHILLFIRKSSPAKVSRIRKDPEKLRMCRSHAADSKKYINFARFLLEDLSTSRSGITPIKKLTTLQIGRLARFNPVCRPEKSEDNSDSFREHLAHVHYEVSYTTIVDVFVVSPEIAYDNVYVWGEFPGEKSEGESLKESGLVQTRSGCEGLK</sequence>
<gene>
    <name evidence="2" type="ORF">EAI_16584</name>
</gene>
<evidence type="ECO:0000313" key="3">
    <source>
        <dbReference type="Proteomes" id="UP000008237"/>
    </source>
</evidence>
<dbReference type="Proteomes" id="UP000008237">
    <property type="component" value="Unassembled WGS sequence"/>
</dbReference>
<proteinExistence type="predicted"/>
<keyword evidence="3" id="KW-1185">Reference proteome</keyword>
<evidence type="ECO:0000256" key="1">
    <source>
        <dbReference type="SAM" id="MobiDB-lite"/>
    </source>
</evidence>
<dbReference type="AlphaFoldDB" id="E2BNV9"/>
<dbReference type="InParanoid" id="E2BNV9"/>
<protein>
    <submittedName>
        <fullName evidence="2">Uncharacterized protein</fullName>
    </submittedName>
</protein>
<accession>E2BNV9</accession>
<name>E2BNV9_HARSA</name>
<reference evidence="2 3" key="1">
    <citation type="journal article" date="2010" name="Science">
        <title>Genomic comparison of the ants Camponotus floridanus and Harpegnathos saltator.</title>
        <authorList>
            <person name="Bonasio R."/>
            <person name="Zhang G."/>
            <person name="Ye C."/>
            <person name="Mutti N.S."/>
            <person name="Fang X."/>
            <person name="Qin N."/>
            <person name="Donahue G."/>
            <person name="Yang P."/>
            <person name="Li Q."/>
            <person name="Li C."/>
            <person name="Zhang P."/>
            <person name="Huang Z."/>
            <person name="Berger S.L."/>
            <person name="Reinberg D."/>
            <person name="Wang J."/>
            <person name="Liebig J."/>
        </authorList>
    </citation>
    <scope>NUCLEOTIDE SEQUENCE [LARGE SCALE GENOMIC DNA]</scope>
    <source>
        <strain evidence="2 3">R22 G/1</strain>
    </source>
</reference>